<evidence type="ECO:0000313" key="2">
    <source>
        <dbReference type="EMBL" id="KAK1442633.1"/>
    </source>
</evidence>
<dbReference type="PROSITE" id="PS00393">
    <property type="entry name" value="PEPCASE_2"/>
    <property type="match status" value="1"/>
</dbReference>
<dbReference type="PRINTS" id="PR00150">
    <property type="entry name" value="PEPCARBXLASE"/>
</dbReference>
<dbReference type="InterPro" id="IPR015813">
    <property type="entry name" value="Pyrv/PenolPyrv_kinase-like_dom"/>
</dbReference>
<dbReference type="GO" id="GO:0008964">
    <property type="term" value="F:phosphoenolpyruvate carboxylase activity"/>
    <property type="evidence" value="ECO:0007669"/>
    <property type="project" value="InterPro"/>
</dbReference>
<reference evidence="2" key="1">
    <citation type="submission" date="2023-08" db="EMBL/GenBank/DDBJ databases">
        <title>Draft sequence of the Babesia gibsoni genome.</title>
        <authorList>
            <person name="Yamagishi J.Y."/>
            <person name="Xuan X.X."/>
        </authorList>
    </citation>
    <scope>NUCLEOTIDE SEQUENCE</scope>
    <source>
        <strain evidence="2">Azabu</strain>
    </source>
</reference>
<dbReference type="GO" id="GO:0015977">
    <property type="term" value="P:carbon fixation"/>
    <property type="evidence" value="ECO:0007669"/>
    <property type="project" value="InterPro"/>
</dbReference>
<dbReference type="GO" id="GO:0006099">
    <property type="term" value="P:tricarboxylic acid cycle"/>
    <property type="evidence" value="ECO:0007669"/>
    <property type="project" value="InterPro"/>
</dbReference>
<dbReference type="PANTHER" id="PTHR30523">
    <property type="entry name" value="PHOSPHOENOLPYRUVATE CARBOXYLASE"/>
    <property type="match status" value="1"/>
</dbReference>
<dbReference type="Gene3D" id="1.20.1440.90">
    <property type="entry name" value="Phosphoenolpyruvate/pyruvate domain"/>
    <property type="match status" value="1"/>
</dbReference>
<dbReference type="EMBL" id="JAVEPI010000003">
    <property type="protein sequence ID" value="KAK1442633.1"/>
    <property type="molecule type" value="Genomic_DNA"/>
</dbReference>
<dbReference type="AlphaFoldDB" id="A0AAD8LJL1"/>
<dbReference type="InterPro" id="IPR033129">
    <property type="entry name" value="PEPCASE_His_AS"/>
</dbReference>
<feature type="active site" evidence="1">
    <location>
        <position position="624"/>
    </location>
</feature>
<evidence type="ECO:0000313" key="3">
    <source>
        <dbReference type="Proteomes" id="UP001230268"/>
    </source>
</evidence>
<evidence type="ECO:0000256" key="1">
    <source>
        <dbReference type="PROSITE-ProRule" id="PRU10112"/>
    </source>
</evidence>
<comment type="caution">
    <text evidence="2">The sequence shown here is derived from an EMBL/GenBank/DDBJ whole genome shotgun (WGS) entry which is preliminary data.</text>
</comment>
<gene>
    <name evidence="2" type="ORF">BgAZ_301510</name>
</gene>
<dbReference type="InterPro" id="IPR021135">
    <property type="entry name" value="PEP_COase"/>
</dbReference>
<dbReference type="SUPFAM" id="SSF51621">
    <property type="entry name" value="Phosphoenolpyruvate/pyruvate domain"/>
    <property type="match status" value="1"/>
</dbReference>
<dbReference type="GO" id="GO:0005829">
    <property type="term" value="C:cytosol"/>
    <property type="evidence" value="ECO:0007669"/>
    <property type="project" value="TreeGrafter"/>
</dbReference>
<dbReference type="PANTHER" id="PTHR30523:SF6">
    <property type="entry name" value="PHOSPHOENOLPYRUVATE CARBOXYLASE"/>
    <property type="match status" value="1"/>
</dbReference>
<name>A0AAD8LJL1_BABGI</name>
<keyword evidence="3" id="KW-1185">Reference proteome</keyword>
<accession>A0AAD8LJL1</accession>
<dbReference type="Pfam" id="PF00311">
    <property type="entry name" value="PEPcase"/>
    <property type="match status" value="1"/>
</dbReference>
<dbReference type="Proteomes" id="UP001230268">
    <property type="component" value="Unassembled WGS sequence"/>
</dbReference>
<organism evidence="2 3">
    <name type="scientific">Babesia gibsoni</name>
    <dbReference type="NCBI Taxonomy" id="33632"/>
    <lineage>
        <taxon>Eukaryota</taxon>
        <taxon>Sar</taxon>
        <taxon>Alveolata</taxon>
        <taxon>Apicomplexa</taxon>
        <taxon>Aconoidasida</taxon>
        <taxon>Piroplasmida</taxon>
        <taxon>Babesiidae</taxon>
        <taxon>Babesia</taxon>
    </lineage>
</organism>
<protein>
    <submittedName>
        <fullName evidence="2">Phosphoenolpyruvate carboxylase</fullName>
    </submittedName>
</protein>
<proteinExistence type="predicted"/>
<sequence length="957" mass="110037">MVKLENLVSNLQLRRSNSTDFFDHKVDLHKPLYMDIELMESILFDVMKEDVTEDVYFKVLDIVRNSKPGDISLARQKIQRLETKYWPYLAKALLIVCAIGNTAEKAQKKRRRDFYERSTEGTDFQGITYTLRGILKYFKDNRMDVHELYDHISKMQIDFVLTAHPTESHRLTSLMNHKRLCELIMKFDNVSCTAMEESALLDELQRHICVMWHTDQIKRQKPTLFDEIIAIAHRVKDTIFHSVPKMYQYIDDFLKQNDMPPLPLESQIFRFSSWAGGDRDGNPFVTPDMTRKTVCYNRKHACSLYLSMMDRLSEELPLKEATDEFKEYVTKLEALGVENLNRGDSSGVDFSYYKHIFSYIVPDEHPEEVYRRLFKHIGTRLNVTFYISMKELSGEGDTVAPEVRKCAYTSTEEILEPLKMCHKSLCDVGHEILTNSTLKAIIRCLYTFGLHLLKLDVRQENEKHSAAMDHLVAKTNVASKAYTAMDEDERVELLVKLLEEEDAFVVTEDVWADATEEVSNVLDTFKVVGELGSEVIHSYVISMCSQASDVLLVMLLLQKVSSRYGRPDSHLGVKVVPLLETIHSLRDSSRFMSFLFEQKWYKNHVVKHHENTQEVMIGYSDSGKDGGRLTAAWELYKAQQKLFFVAEKAGIRIHYFHGRGGSVSRGGGPLHLAIMSQPKGTLNNYLRLTVQGETIGYMFALPHDCLRTMEYYLTSCIRFNLYSGRVTVKREWAELWEEMAEISFKAYKKMVVGAVGFVDYFSSLTPVREMALMNIGSRPAKRTAAGGIDKLRAIPWVFAWTQVQLNMPIWLGLADGLEHAMNNGQIELLKDMYAKWPFCTSFFHLVSMVLLKTNATITEEYERALVPQELHHIGELMRSDLNKVTKLIKLITGESEFCDNDLIVRRGFKCKEKLLAPCSALQIESLSGYRNDPENLEYRDSLIISIKAIAAVMQHTG</sequence>